<name>A0ABW7ASB5_9ACTN</name>
<dbReference type="EMBL" id="JBICRM010000046">
    <property type="protein sequence ID" value="MFG1710301.1"/>
    <property type="molecule type" value="Genomic_DNA"/>
</dbReference>
<proteinExistence type="predicted"/>
<evidence type="ECO:0000256" key="1">
    <source>
        <dbReference type="ARBA" id="ARBA00022722"/>
    </source>
</evidence>
<keyword evidence="1" id="KW-0540">Nuclease</keyword>
<evidence type="ECO:0000256" key="3">
    <source>
        <dbReference type="ARBA" id="ARBA00022801"/>
    </source>
</evidence>
<dbReference type="InterPro" id="IPR002716">
    <property type="entry name" value="PIN_dom"/>
</dbReference>
<gene>
    <name evidence="6" type="ORF">ACFLIM_44750</name>
</gene>
<dbReference type="Proteomes" id="UP001603978">
    <property type="component" value="Unassembled WGS sequence"/>
</dbReference>
<evidence type="ECO:0000256" key="2">
    <source>
        <dbReference type="ARBA" id="ARBA00022723"/>
    </source>
</evidence>
<sequence length="166" mass="18144">MADPVSVVFDVNVLVGAAAGGNSPFRSWPSPPPTSGNPYADCLGIIVDAAEFALWLSPHILENTARVLGKGLLWEEEKIEQYLSVLIRVARHSGGETVDPPQVVSDCADWEDNRILDVAAHVGALLVVSEDTDLTSMSPWRGTPILRPREFAAKVDGMRRTRRRSR</sequence>
<dbReference type="RefSeq" id="WP_393175943.1">
    <property type="nucleotide sequence ID" value="NZ_JBICRM010000046.1"/>
</dbReference>
<evidence type="ECO:0000259" key="5">
    <source>
        <dbReference type="Pfam" id="PF13470"/>
    </source>
</evidence>
<evidence type="ECO:0000313" key="7">
    <source>
        <dbReference type="Proteomes" id="UP001603978"/>
    </source>
</evidence>
<comment type="caution">
    <text evidence="6">The sequence shown here is derived from an EMBL/GenBank/DDBJ whole genome shotgun (WGS) entry which is preliminary data.</text>
</comment>
<keyword evidence="3" id="KW-0378">Hydrolase</keyword>
<protein>
    <submittedName>
        <fullName evidence="6">Toxin-antitoxin system toxin component, PIN family</fullName>
    </submittedName>
</protein>
<keyword evidence="2" id="KW-0479">Metal-binding</keyword>
<keyword evidence="4" id="KW-0460">Magnesium</keyword>
<evidence type="ECO:0000256" key="4">
    <source>
        <dbReference type="ARBA" id="ARBA00022842"/>
    </source>
</evidence>
<dbReference type="Pfam" id="PF13470">
    <property type="entry name" value="PIN_3"/>
    <property type="match status" value="1"/>
</dbReference>
<keyword evidence="7" id="KW-1185">Reference proteome</keyword>
<evidence type="ECO:0000313" key="6">
    <source>
        <dbReference type="EMBL" id="MFG1710301.1"/>
    </source>
</evidence>
<reference evidence="6 7" key="1">
    <citation type="submission" date="2024-10" db="EMBL/GenBank/DDBJ databases">
        <authorList>
            <person name="Topkara A.R."/>
            <person name="Saygin H."/>
        </authorList>
    </citation>
    <scope>NUCLEOTIDE SEQUENCE [LARGE SCALE GENOMIC DNA]</scope>
    <source>
        <strain evidence="6 7">M3C6</strain>
    </source>
</reference>
<organism evidence="6 7">
    <name type="scientific">Nonomuraea marmarensis</name>
    <dbReference type="NCBI Taxonomy" id="3351344"/>
    <lineage>
        <taxon>Bacteria</taxon>
        <taxon>Bacillati</taxon>
        <taxon>Actinomycetota</taxon>
        <taxon>Actinomycetes</taxon>
        <taxon>Streptosporangiales</taxon>
        <taxon>Streptosporangiaceae</taxon>
        <taxon>Nonomuraea</taxon>
    </lineage>
</organism>
<accession>A0ABW7ASB5</accession>
<feature type="domain" description="PIN" evidence="5">
    <location>
        <begin position="7"/>
        <end position="132"/>
    </location>
</feature>